<dbReference type="GO" id="GO:0006508">
    <property type="term" value="P:proteolysis"/>
    <property type="evidence" value="ECO:0007669"/>
    <property type="project" value="UniProtKB-KW"/>
</dbReference>
<dbReference type="STRING" id="591205.SAMN05421538_103308"/>
<reference evidence="9 10" key="1">
    <citation type="submission" date="2016-10" db="EMBL/GenBank/DDBJ databases">
        <authorList>
            <person name="de Groot N.N."/>
        </authorList>
    </citation>
    <scope>NUCLEOTIDE SEQUENCE [LARGE SCALE GENOMIC DNA]</scope>
    <source>
        <strain evidence="9 10">DSM 22220</strain>
    </source>
</reference>
<keyword evidence="3 5" id="KW-0378">Hydrolase</keyword>
<dbReference type="PROSITE" id="PS51892">
    <property type="entry name" value="SUBTILASE"/>
    <property type="match status" value="1"/>
</dbReference>
<feature type="region of interest" description="Disordered" evidence="6">
    <location>
        <begin position="33"/>
        <end position="100"/>
    </location>
</feature>
<evidence type="ECO:0000313" key="10">
    <source>
        <dbReference type="Proteomes" id="UP000199344"/>
    </source>
</evidence>
<feature type="chain" id="PRO_5011643454" evidence="7">
    <location>
        <begin position="18"/>
        <end position="456"/>
    </location>
</feature>
<dbReference type="Proteomes" id="UP000199344">
    <property type="component" value="Unassembled WGS sequence"/>
</dbReference>
<evidence type="ECO:0000256" key="3">
    <source>
        <dbReference type="ARBA" id="ARBA00022801"/>
    </source>
</evidence>
<dbReference type="OrthoDB" id="5405281at2"/>
<dbReference type="PANTHER" id="PTHR43806:SF11">
    <property type="entry name" value="CEREVISIN-RELATED"/>
    <property type="match status" value="1"/>
</dbReference>
<dbReference type="GO" id="GO:0004252">
    <property type="term" value="F:serine-type endopeptidase activity"/>
    <property type="evidence" value="ECO:0007669"/>
    <property type="project" value="UniProtKB-UniRule"/>
</dbReference>
<feature type="active site" description="Charge relay system" evidence="5">
    <location>
        <position position="399"/>
    </location>
</feature>
<dbReference type="InterPro" id="IPR050131">
    <property type="entry name" value="Peptidase_S8_subtilisin-like"/>
</dbReference>
<evidence type="ECO:0000259" key="8">
    <source>
        <dbReference type="Pfam" id="PF00082"/>
    </source>
</evidence>
<feature type="signal peptide" evidence="7">
    <location>
        <begin position="1"/>
        <end position="17"/>
    </location>
</feature>
<evidence type="ECO:0000256" key="7">
    <source>
        <dbReference type="SAM" id="SignalP"/>
    </source>
</evidence>
<dbReference type="Gene3D" id="3.40.50.200">
    <property type="entry name" value="Peptidase S8/S53 domain"/>
    <property type="match status" value="1"/>
</dbReference>
<evidence type="ECO:0000256" key="2">
    <source>
        <dbReference type="ARBA" id="ARBA00022670"/>
    </source>
</evidence>
<keyword evidence="4 5" id="KW-0720">Serine protease</keyword>
<evidence type="ECO:0000256" key="6">
    <source>
        <dbReference type="SAM" id="MobiDB-lite"/>
    </source>
</evidence>
<evidence type="ECO:0000256" key="1">
    <source>
        <dbReference type="ARBA" id="ARBA00011073"/>
    </source>
</evidence>
<dbReference type="Pfam" id="PF00082">
    <property type="entry name" value="Peptidase_S8"/>
    <property type="match status" value="1"/>
</dbReference>
<evidence type="ECO:0000256" key="5">
    <source>
        <dbReference type="PROSITE-ProRule" id="PRU01240"/>
    </source>
</evidence>
<dbReference type="PANTHER" id="PTHR43806">
    <property type="entry name" value="PEPTIDASE S8"/>
    <property type="match status" value="1"/>
</dbReference>
<sequence>MPFRLTMFMLVSAAMLCADFSPDRQVWQIAAAWADDDDGGGRDNDDDDDGGSRSRSSDDDDDDRGTSFSRPRVQQPQPQPQRRVRAAPAPAPPPPPPVRAANEVIARGLGDADLDTLQDAGFELLREVELSSGQDVVRLRTPDALGLDEARQVVRDLASTEAADFNHFYRPETAETVSEDCPGGICPARRMIAWPASVSGCGDAPRIGMVDTDLNAEHDALKHARVTVRKIDSGQELAASERLHGTAVAALLVGQQDSRAPGLVPHAELVAVDAFHKAGSDERADAFALIEALDYLVEEDVDIVNMSLSGPDNQALGDQIRLMAAQDMVLVAAAGNGGPRSQPSFPAAYEEVIAVTAVDRDARVYRRASRGAYIDIAAPGVDVWTAASISGRRGKTGTSYAAPFVTAAAALLMQARPELSAGEIREIIQGSAEDLGEAGRDDVFGHGLLQPSHPCD</sequence>
<comment type="similarity">
    <text evidence="1 5">Belongs to the peptidase S8 family.</text>
</comment>
<dbReference type="CDD" id="cd05561">
    <property type="entry name" value="Peptidases_S8_4"/>
    <property type="match status" value="1"/>
</dbReference>
<dbReference type="InterPro" id="IPR036852">
    <property type="entry name" value="Peptidase_S8/S53_dom_sf"/>
</dbReference>
<evidence type="ECO:0000313" key="9">
    <source>
        <dbReference type="EMBL" id="SDE03777.1"/>
    </source>
</evidence>
<dbReference type="InterPro" id="IPR000209">
    <property type="entry name" value="Peptidase_S8/S53_dom"/>
</dbReference>
<feature type="compositionally biased region" description="Pro residues" evidence="6">
    <location>
        <begin position="89"/>
        <end position="98"/>
    </location>
</feature>
<dbReference type="InterPro" id="IPR015500">
    <property type="entry name" value="Peptidase_S8_subtilisin-rel"/>
</dbReference>
<protein>
    <submittedName>
        <fullName evidence="9">Subtilase family protein</fullName>
    </submittedName>
</protein>
<name>A0A1G6ZNK8_9RHOB</name>
<organism evidence="9 10">
    <name type="scientific">Paracoccus isoporae</name>
    <dbReference type="NCBI Taxonomy" id="591205"/>
    <lineage>
        <taxon>Bacteria</taxon>
        <taxon>Pseudomonadati</taxon>
        <taxon>Pseudomonadota</taxon>
        <taxon>Alphaproteobacteria</taxon>
        <taxon>Rhodobacterales</taxon>
        <taxon>Paracoccaceae</taxon>
        <taxon>Paracoccus</taxon>
    </lineage>
</organism>
<dbReference type="PRINTS" id="PR00723">
    <property type="entry name" value="SUBTILISIN"/>
</dbReference>
<keyword evidence="2 5" id="KW-0645">Protease</keyword>
<dbReference type="EMBL" id="FNAH01000003">
    <property type="protein sequence ID" value="SDE03777.1"/>
    <property type="molecule type" value="Genomic_DNA"/>
</dbReference>
<gene>
    <name evidence="9" type="ORF">SAMN05421538_103308</name>
</gene>
<feature type="active site" description="Charge relay system" evidence="5">
    <location>
        <position position="244"/>
    </location>
</feature>
<dbReference type="InterPro" id="IPR023828">
    <property type="entry name" value="Peptidase_S8_Ser-AS"/>
</dbReference>
<accession>A0A1G6ZNK8</accession>
<evidence type="ECO:0000256" key="4">
    <source>
        <dbReference type="ARBA" id="ARBA00022825"/>
    </source>
</evidence>
<dbReference type="AlphaFoldDB" id="A0A1G6ZNK8"/>
<dbReference type="SUPFAM" id="SSF52743">
    <property type="entry name" value="Subtilisin-like"/>
    <property type="match status" value="1"/>
</dbReference>
<keyword evidence="10" id="KW-1185">Reference proteome</keyword>
<feature type="compositionally biased region" description="Acidic residues" evidence="6">
    <location>
        <begin position="34"/>
        <end position="49"/>
    </location>
</feature>
<feature type="domain" description="Peptidase S8/S53" evidence="8">
    <location>
        <begin position="203"/>
        <end position="447"/>
    </location>
</feature>
<proteinExistence type="inferred from homology"/>
<keyword evidence="7" id="KW-0732">Signal</keyword>
<feature type="active site" description="Charge relay system" evidence="5">
    <location>
        <position position="211"/>
    </location>
</feature>
<dbReference type="PROSITE" id="PS00138">
    <property type="entry name" value="SUBTILASE_SER"/>
    <property type="match status" value="1"/>
</dbReference>